<evidence type="ECO:0000313" key="7">
    <source>
        <dbReference type="Proteomes" id="UP001177769"/>
    </source>
</evidence>
<dbReference type="SUPFAM" id="SSF48230">
    <property type="entry name" value="Chondroitin AC/alginate lyase"/>
    <property type="match status" value="1"/>
</dbReference>
<dbReference type="Proteomes" id="UP001177769">
    <property type="component" value="Chromosome"/>
</dbReference>
<feature type="domain" description="Heparinase II/III-like C-terminal" evidence="5">
    <location>
        <begin position="393"/>
        <end position="514"/>
    </location>
</feature>
<evidence type="ECO:0000313" key="6">
    <source>
        <dbReference type="EMBL" id="WIT10058.1"/>
    </source>
</evidence>
<dbReference type="KEGG" id="pais:PFX98_14050"/>
<proteinExistence type="predicted"/>
<dbReference type="InterPro" id="IPR008929">
    <property type="entry name" value="Chondroitin_lyas"/>
</dbReference>
<evidence type="ECO:0000256" key="2">
    <source>
        <dbReference type="ARBA" id="ARBA00022729"/>
    </source>
</evidence>
<dbReference type="GO" id="GO:0016829">
    <property type="term" value="F:lyase activity"/>
    <property type="evidence" value="ECO:0007669"/>
    <property type="project" value="UniProtKB-KW"/>
</dbReference>
<dbReference type="Gene3D" id="2.70.98.70">
    <property type="match status" value="1"/>
</dbReference>
<gene>
    <name evidence="6" type="ORF">PFX98_14050</name>
</gene>
<name>A0AA95SJJ7_9BURK</name>
<keyword evidence="2" id="KW-0732">Signal</keyword>
<evidence type="ECO:0000256" key="4">
    <source>
        <dbReference type="ARBA" id="ARBA00023239"/>
    </source>
</evidence>
<keyword evidence="4" id="KW-0456">Lyase</keyword>
<dbReference type="PANTHER" id="PTHR39210:SF1">
    <property type="entry name" value="HEPARIN-SULFATE LYASE"/>
    <property type="match status" value="1"/>
</dbReference>
<evidence type="ECO:0000259" key="5">
    <source>
        <dbReference type="Pfam" id="PF07940"/>
    </source>
</evidence>
<sequence>MTATAPVSSGDGLTTTASSSKSLALPAAGVFYGIREAKEDWTTLAAKLKTSADIATWLKAQKTDVDNWSARSRERADMVGGWVQNYLDPKTGALVTWTPDSPEPTKIAGTGEQKFYEAWVAYVRGYNIARTQMAARIYRLTGETKYGEWAAKQLDFYAKNYKTWPVRTFNGRGQMYRHGLDEAYDSFTLVDAARLLEGYGGTARNAAWRDGLFLPMAENLKTVTSPMTNISLWHYAAMAGIGVRYKNSSLLDYAQNSSQGMLAVLKNGVTADNLWIEGTFAYNDYVVDALSKLLVGASLEGQSSRFSAERDYTLRLLLAAFDYRFADNMLPNPSDSAARLPVATPAVHWKLFRVLPTYYGVDLASRWRTWESLLDPPASSSLTAPQLPAVYTRNFPAIRMAVLKSGTWQAFVHYGQAAANHAQEEALTYELYEGNTQISTDSGTVSYTSPFHTDYFSRGPANNVVLIDGLGQVSWNKGEVSSFSATENRLVAKQANYRPGASVSRGYRVTSSGFAEQTSIALSSLQAGLLPSAKRLGLAFHSACQIAPLSGLNPSATTPLPSAIGLSYWTDLAMWTAGGSWQAQLTCGSKTYTLSVSGPGSQRVYIGKAPTTPLPTKRNVLYFETVGTSANFSSEIRPSN</sequence>
<dbReference type="AlphaFoldDB" id="A0AA95SJJ7"/>
<dbReference type="InterPro" id="IPR012480">
    <property type="entry name" value="Hepar_II_III_C"/>
</dbReference>
<protein>
    <submittedName>
        <fullName evidence="6">Heparinase II/III family protein</fullName>
    </submittedName>
</protein>
<organism evidence="6 7">
    <name type="scientific">Paucibacter sediminis</name>
    <dbReference type="NCBI Taxonomy" id="3019553"/>
    <lineage>
        <taxon>Bacteria</taxon>
        <taxon>Pseudomonadati</taxon>
        <taxon>Pseudomonadota</taxon>
        <taxon>Betaproteobacteria</taxon>
        <taxon>Burkholderiales</taxon>
        <taxon>Sphaerotilaceae</taxon>
        <taxon>Roseateles</taxon>
    </lineage>
</organism>
<evidence type="ECO:0000256" key="3">
    <source>
        <dbReference type="ARBA" id="ARBA00022764"/>
    </source>
</evidence>
<evidence type="ECO:0000256" key="1">
    <source>
        <dbReference type="ARBA" id="ARBA00004418"/>
    </source>
</evidence>
<dbReference type="PANTHER" id="PTHR39210">
    <property type="entry name" value="HEPARIN-SULFATE LYASE"/>
    <property type="match status" value="1"/>
</dbReference>
<dbReference type="Pfam" id="PF07940">
    <property type="entry name" value="Hepar_II_III_C"/>
    <property type="match status" value="1"/>
</dbReference>
<dbReference type="EMBL" id="CP116346">
    <property type="protein sequence ID" value="WIT10058.1"/>
    <property type="molecule type" value="Genomic_DNA"/>
</dbReference>
<dbReference type="Gene3D" id="1.50.10.100">
    <property type="entry name" value="Chondroitin AC/alginate lyase"/>
    <property type="match status" value="1"/>
</dbReference>
<reference evidence="6" key="1">
    <citation type="submission" date="2023-01" db="EMBL/GenBank/DDBJ databases">
        <title>Whole genome sequence of Paucibacter sp. S2-9 isolated from pond sediment.</title>
        <authorList>
            <person name="Jung J.Y."/>
        </authorList>
    </citation>
    <scope>NUCLEOTIDE SEQUENCE</scope>
    <source>
        <strain evidence="6">S2-9</strain>
    </source>
</reference>
<accession>A0AA95SJJ7</accession>
<dbReference type="RefSeq" id="WP_285231127.1">
    <property type="nucleotide sequence ID" value="NZ_CP116346.1"/>
</dbReference>
<dbReference type="GO" id="GO:0042597">
    <property type="term" value="C:periplasmic space"/>
    <property type="evidence" value="ECO:0007669"/>
    <property type="project" value="UniProtKB-SubCell"/>
</dbReference>
<comment type="subcellular location">
    <subcellularLocation>
        <location evidence="1">Periplasm</location>
    </subcellularLocation>
</comment>
<keyword evidence="7" id="KW-1185">Reference proteome</keyword>
<keyword evidence="3" id="KW-0574">Periplasm</keyword>